<evidence type="ECO:0000313" key="3">
    <source>
        <dbReference type="Proteomes" id="UP000051124"/>
    </source>
</evidence>
<dbReference type="NCBIfam" id="TIGR02605">
    <property type="entry name" value="CxxC_CxxC_SSSS"/>
    <property type="match status" value="1"/>
</dbReference>
<accession>A0A0S7WKJ7</accession>
<dbReference type="Proteomes" id="UP000051124">
    <property type="component" value="Unassembled WGS sequence"/>
</dbReference>
<dbReference type="SMART" id="SM00834">
    <property type="entry name" value="CxxC_CXXC_SSSS"/>
    <property type="match status" value="1"/>
</dbReference>
<name>A0A0S7WKJ7_UNCT6</name>
<reference evidence="2 3" key="1">
    <citation type="journal article" date="2015" name="Microbiome">
        <title>Genomic resolution of linkages in carbon, nitrogen, and sulfur cycling among widespread estuary sediment bacteria.</title>
        <authorList>
            <person name="Baker B.J."/>
            <person name="Lazar C.S."/>
            <person name="Teske A.P."/>
            <person name="Dick G.J."/>
        </authorList>
    </citation>
    <scope>NUCLEOTIDE SEQUENCE [LARGE SCALE GENOMIC DNA]</scope>
    <source>
        <strain evidence="2">DG_26</strain>
    </source>
</reference>
<dbReference type="PANTHER" id="PTHR34404">
    <property type="entry name" value="REGULATORY PROTEIN, FMDB FAMILY"/>
    <property type="match status" value="1"/>
</dbReference>
<dbReference type="AlphaFoldDB" id="A0A0S7WKJ7"/>
<feature type="non-terminal residue" evidence="2">
    <location>
        <position position="73"/>
    </location>
</feature>
<proteinExistence type="predicted"/>
<dbReference type="Pfam" id="PF09723">
    <property type="entry name" value="Zn_ribbon_8"/>
    <property type="match status" value="1"/>
</dbReference>
<dbReference type="InterPro" id="IPR013429">
    <property type="entry name" value="Regulatory_FmdB_Zinc_ribbon"/>
</dbReference>
<dbReference type="Gene3D" id="2.20.28.30">
    <property type="entry name" value="RNA polymerase ii, chain L"/>
    <property type="match status" value="1"/>
</dbReference>
<gene>
    <name evidence="2" type="ORF">AMJ40_02065</name>
</gene>
<dbReference type="PANTHER" id="PTHR34404:SF2">
    <property type="entry name" value="CONSERVED SERINE RICH PROTEIN"/>
    <property type="match status" value="1"/>
</dbReference>
<organism evidence="2 3">
    <name type="scientific">candidate division TA06 bacterium DG_26</name>
    <dbReference type="NCBI Taxonomy" id="1703771"/>
    <lineage>
        <taxon>Bacteria</taxon>
        <taxon>Bacteria division TA06</taxon>
    </lineage>
</organism>
<evidence type="ECO:0000259" key="1">
    <source>
        <dbReference type="SMART" id="SM00834"/>
    </source>
</evidence>
<protein>
    <submittedName>
        <fullName evidence="2">FmdB family transcriptional regulator</fullName>
    </submittedName>
</protein>
<comment type="caution">
    <text evidence="2">The sequence shown here is derived from an EMBL/GenBank/DDBJ whole genome shotgun (WGS) entry which is preliminary data.</text>
</comment>
<dbReference type="EMBL" id="LIZT01000014">
    <property type="protein sequence ID" value="KPJ50692.1"/>
    <property type="molecule type" value="Genomic_DNA"/>
</dbReference>
<sequence>MPTYEYECEHCSYRFELFQSITERARERCPKCGGRLRRLIGSGGAIIFRGSGFHITDYRSEEYKKKSKEETKP</sequence>
<evidence type="ECO:0000313" key="2">
    <source>
        <dbReference type="EMBL" id="KPJ50692.1"/>
    </source>
</evidence>
<feature type="domain" description="Putative regulatory protein FmdB zinc ribbon" evidence="1">
    <location>
        <begin position="1"/>
        <end position="41"/>
    </location>
</feature>